<dbReference type="AlphaFoldDB" id="A0A0J8BGH8"/>
<evidence type="ECO:0000256" key="5">
    <source>
        <dbReference type="RuleBase" id="RU365068"/>
    </source>
</evidence>
<reference evidence="7 8" key="1">
    <citation type="journal article" date="2014" name="Nature">
        <title>The genome of the recently domesticated crop plant sugar beet (Beta vulgaris).</title>
        <authorList>
            <person name="Dohm J.C."/>
            <person name="Minoche A.E."/>
            <person name="Holtgrawe D."/>
            <person name="Capella-Gutierrez S."/>
            <person name="Zakrzewski F."/>
            <person name="Tafer H."/>
            <person name="Rupp O."/>
            <person name="Sorensen T.R."/>
            <person name="Stracke R."/>
            <person name="Reinhardt R."/>
            <person name="Goesmann A."/>
            <person name="Kraft T."/>
            <person name="Schulz B."/>
            <person name="Stadler P.F."/>
            <person name="Schmidt T."/>
            <person name="Gabaldon T."/>
            <person name="Lehrach H."/>
            <person name="Weisshaar B."/>
            <person name="Himmelbauer H."/>
        </authorList>
    </citation>
    <scope>NUCLEOTIDE SEQUENCE [LARGE SCALE GENOMIC DNA]</scope>
    <source>
        <tissue evidence="7">Taproot</tissue>
    </source>
</reference>
<sequence>KIIMFTSDVSARGVDYPDVTLIIQVGLTTREQYIHRVGRTARAGRKGKAILLLSSFEQALLPQLKDLPVRNITQSSLITRAVPSQRLKKALEAVASNRELTKAGEQSYLSFLGYYNTNLKWLKMSKAQLVKTANEYVGFIGLKGIPVLDK</sequence>
<protein>
    <recommendedName>
        <fullName evidence="5">ATP-dependent RNA helicase</fullName>
        <ecNumber evidence="5">3.6.4.13</ecNumber>
    </recommendedName>
</protein>
<dbReference type="Gene3D" id="3.40.50.300">
    <property type="entry name" value="P-loop containing nucleotide triphosphate hydrolases"/>
    <property type="match status" value="1"/>
</dbReference>
<dbReference type="OrthoDB" id="1727240at2759"/>
<dbReference type="InterPro" id="IPR027417">
    <property type="entry name" value="P-loop_NTPase"/>
</dbReference>
<dbReference type="SUPFAM" id="SSF52540">
    <property type="entry name" value="P-loop containing nucleoside triphosphate hydrolases"/>
    <property type="match status" value="1"/>
</dbReference>
<dbReference type="EMBL" id="KQ119518">
    <property type="protein sequence ID" value="KMS64885.1"/>
    <property type="molecule type" value="Genomic_DNA"/>
</dbReference>
<keyword evidence="8" id="KW-1185">Reference proteome</keyword>
<dbReference type="GO" id="GO:0005524">
    <property type="term" value="F:ATP binding"/>
    <property type="evidence" value="ECO:0007669"/>
    <property type="project" value="UniProtKB-UniRule"/>
</dbReference>
<evidence type="ECO:0000313" key="7">
    <source>
        <dbReference type="EMBL" id="KMS64885.1"/>
    </source>
</evidence>
<gene>
    <name evidence="7" type="ORF">BVRB_041660</name>
</gene>
<dbReference type="Pfam" id="PF00271">
    <property type="entry name" value="Helicase_C"/>
    <property type="match status" value="1"/>
</dbReference>
<evidence type="ECO:0000256" key="3">
    <source>
        <dbReference type="ARBA" id="ARBA00022840"/>
    </source>
</evidence>
<dbReference type="Gramene" id="KMS64885">
    <property type="protein sequence ID" value="KMS64885"/>
    <property type="gene ID" value="BVRB_041660"/>
</dbReference>
<evidence type="ECO:0000256" key="2">
    <source>
        <dbReference type="ARBA" id="ARBA00022801"/>
    </source>
</evidence>
<comment type="domain">
    <text evidence="5">The Q motif is unique to and characteristic of the DEAD box family of RNA helicases and controls ATP binding and hydrolysis.</text>
</comment>
<comment type="function">
    <text evidence="5">RNA helicase.</text>
</comment>
<proteinExistence type="inferred from homology"/>
<feature type="non-terminal residue" evidence="7">
    <location>
        <position position="150"/>
    </location>
</feature>
<dbReference type="GO" id="GO:0003724">
    <property type="term" value="F:RNA helicase activity"/>
    <property type="evidence" value="ECO:0007669"/>
    <property type="project" value="UniProtKB-EC"/>
</dbReference>
<evidence type="ECO:0000313" key="8">
    <source>
        <dbReference type="Proteomes" id="UP000035740"/>
    </source>
</evidence>
<dbReference type="PANTHER" id="PTHR24031">
    <property type="entry name" value="RNA HELICASE"/>
    <property type="match status" value="1"/>
</dbReference>
<keyword evidence="3 5" id="KW-0067">ATP-binding</keyword>
<dbReference type="GO" id="GO:0003723">
    <property type="term" value="F:RNA binding"/>
    <property type="evidence" value="ECO:0007669"/>
    <property type="project" value="UniProtKB-UniRule"/>
</dbReference>
<organism evidence="7 8">
    <name type="scientific">Beta vulgaris subsp. vulgaris</name>
    <name type="common">Beet</name>
    <dbReference type="NCBI Taxonomy" id="3555"/>
    <lineage>
        <taxon>Eukaryota</taxon>
        <taxon>Viridiplantae</taxon>
        <taxon>Streptophyta</taxon>
        <taxon>Embryophyta</taxon>
        <taxon>Tracheophyta</taxon>
        <taxon>Spermatophyta</taxon>
        <taxon>Magnoliopsida</taxon>
        <taxon>eudicotyledons</taxon>
        <taxon>Gunneridae</taxon>
        <taxon>Pentapetalae</taxon>
        <taxon>Caryophyllales</taxon>
        <taxon>Chenopodiaceae</taxon>
        <taxon>Betoideae</taxon>
        <taxon>Beta</taxon>
    </lineage>
</organism>
<keyword evidence="2 5" id="KW-0378">Hydrolase</keyword>
<evidence type="ECO:0000256" key="4">
    <source>
        <dbReference type="ARBA" id="ARBA00022884"/>
    </source>
</evidence>
<accession>A0A0J8BGH8</accession>
<comment type="similarity">
    <text evidence="5">Belongs to the DEAD box helicase family.</text>
</comment>
<dbReference type="PROSITE" id="PS51194">
    <property type="entry name" value="HELICASE_CTER"/>
    <property type="match status" value="1"/>
</dbReference>
<dbReference type="GO" id="GO:0016787">
    <property type="term" value="F:hydrolase activity"/>
    <property type="evidence" value="ECO:0007669"/>
    <property type="project" value="UniProtKB-KW"/>
</dbReference>
<feature type="non-terminal residue" evidence="7">
    <location>
        <position position="1"/>
    </location>
</feature>
<comment type="catalytic activity">
    <reaction evidence="5">
        <text>ATP + H2O = ADP + phosphate + H(+)</text>
        <dbReference type="Rhea" id="RHEA:13065"/>
        <dbReference type="ChEBI" id="CHEBI:15377"/>
        <dbReference type="ChEBI" id="CHEBI:15378"/>
        <dbReference type="ChEBI" id="CHEBI:30616"/>
        <dbReference type="ChEBI" id="CHEBI:43474"/>
        <dbReference type="ChEBI" id="CHEBI:456216"/>
        <dbReference type="EC" id="3.6.4.13"/>
    </reaction>
</comment>
<keyword evidence="4 5" id="KW-0694">RNA-binding</keyword>
<name>A0A0J8BGH8_BETVV</name>
<feature type="domain" description="Helicase C-terminal" evidence="6">
    <location>
        <begin position="1"/>
        <end position="95"/>
    </location>
</feature>
<evidence type="ECO:0000256" key="1">
    <source>
        <dbReference type="ARBA" id="ARBA00022741"/>
    </source>
</evidence>
<keyword evidence="1 5" id="KW-0547">Nucleotide-binding</keyword>
<evidence type="ECO:0000259" key="6">
    <source>
        <dbReference type="PROSITE" id="PS51194"/>
    </source>
</evidence>
<keyword evidence="5" id="KW-0347">Helicase</keyword>
<dbReference type="InterPro" id="IPR001650">
    <property type="entry name" value="Helicase_C-like"/>
</dbReference>
<dbReference type="EC" id="3.6.4.13" evidence="5"/>
<dbReference type="Proteomes" id="UP000035740">
    <property type="component" value="Unassembled WGS sequence"/>
</dbReference>